<name>A0A2M7DPI4_9BACT</name>
<organism evidence="1 2">
    <name type="scientific">Candidatus Falkowbacteria bacterium CG02_land_8_20_14_3_00_36_14</name>
    <dbReference type="NCBI Taxonomy" id="1974560"/>
    <lineage>
        <taxon>Bacteria</taxon>
        <taxon>Candidatus Falkowiibacteriota</taxon>
    </lineage>
</organism>
<accession>A0A2M7DPI4</accession>
<comment type="caution">
    <text evidence="1">The sequence shown here is derived from an EMBL/GenBank/DDBJ whole genome shotgun (WGS) entry which is preliminary data.</text>
</comment>
<dbReference type="AlphaFoldDB" id="A0A2M7DPI4"/>
<sequence length="460" mass="52402">MKSKKFIFVFILIILFILCGEIAKADDNFNPNYIISDVEILDYNSMNFEAIKEFLNNKQGYIANGAFEDSGGKKMSAAEIIYDRTVTNQVNPKFIIVLLQKEQSLIEDKNPSQTQLDWAAGYGCPDNAGCNPRWQGFWKQINSASLQFRDYMDNPQLYTYKAGYTYTFTNPYSDEKNTLVTPANRATAALYNYTPHVYNGNYNFYKIWQRYFSRDYIDGSLLQAEGEVGVWLLQNGKKRPFLTKGALTSRFDINKIIIVNKSDLDKYEKGAPIKFPQYSLVQSPNGSIYLLVDNKRRVFSDNEAFRRIGFNPNEVISASWEDINSYQEGLPINASSTYPTGALLQDKTTGGVYWVFEGKKAPLWDPIFLKTKFKNKKIIPATQEELLDYNTADPVVFDDGELLKSSTSPAVFIIANSTKRPITSGKLFEELGYQWQNIITVSPKILNIYDNGEPISEISK</sequence>
<reference evidence="2" key="1">
    <citation type="submission" date="2017-09" db="EMBL/GenBank/DDBJ databases">
        <title>Depth-based differentiation of microbial function through sediment-hosted aquifers and enrichment of novel symbionts in the deep terrestrial subsurface.</title>
        <authorList>
            <person name="Probst A.J."/>
            <person name="Ladd B."/>
            <person name="Jarett J.K."/>
            <person name="Geller-Mcgrath D.E."/>
            <person name="Sieber C.M.K."/>
            <person name="Emerson J.B."/>
            <person name="Anantharaman K."/>
            <person name="Thomas B.C."/>
            <person name="Malmstrom R."/>
            <person name="Stieglmeier M."/>
            <person name="Klingl A."/>
            <person name="Woyke T."/>
            <person name="Ryan C.M."/>
            <person name="Banfield J.F."/>
        </authorList>
    </citation>
    <scope>NUCLEOTIDE SEQUENCE [LARGE SCALE GENOMIC DNA]</scope>
</reference>
<dbReference type="EMBL" id="PETS01000050">
    <property type="protein sequence ID" value="PIV51690.1"/>
    <property type="molecule type" value="Genomic_DNA"/>
</dbReference>
<proteinExistence type="predicted"/>
<protein>
    <submittedName>
        <fullName evidence="1">Uncharacterized protein</fullName>
    </submittedName>
</protein>
<gene>
    <name evidence="1" type="ORF">COS18_02200</name>
</gene>
<evidence type="ECO:0000313" key="1">
    <source>
        <dbReference type="EMBL" id="PIV51690.1"/>
    </source>
</evidence>
<evidence type="ECO:0000313" key="2">
    <source>
        <dbReference type="Proteomes" id="UP000228896"/>
    </source>
</evidence>
<dbReference type="Proteomes" id="UP000228896">
    <property type="component" value="Unassembled WGS sequence"/>
</dbReference>